<dbReference type="PROSITE" id="PS00061">
    <property type="entry name" value="ADH_SHORT"/>
    <property type="match status" value="1"/>
</dbReference>
<dbReference type="RefSeq" id="WP_063206985.1">
    <property type="nucleotide sequence ID" value="NZ_LUKD01000005.1"/>
</dbReference>
<dbReference type="PANTHER" id="PTHR43639">
    <property type="entry name" value="OXIDOREDUCTASE, SHORT-CHAIN DEHYDROGENASE/REDUCTASE FAMILY (AFU_ORTHOLOGUE AFUA_5G02870)"/>
    <property type="match status" value="1"/>
</dbReference>
<dbReference type="AlphaFoldDB" id="A0A161PQK1"/>
<organism evidence="3 4">
    <name type="scientific">Bdellovibrio bacteriovorus</name>
    <dbReference type="NCBI Taxonomy" id="959"/>
    <lineage>
        <taxon>Bacteria</taxon>
        <taxon>Pseudomonadati</taxon>
        <taxon>Bdellovibrionota</taxon>
        <taxon>Bdellovibrionia</taxon>
        <taxon>Bdellovibrionales</taxon>
        <taxon>Pseudobdellovibrionaceae</taxon>
        <taxon>Bdellovibrio</taxon>
    </lineage>
</organism>
<keyword evidence="2" id="KW-0560">Oxidoreductase</keyword>
<name>A0A161PQK1_BDEBC</name>
<dbReference type="PRINTS" id="PR00080">
    <property type="entry name" value="SDRFAMILY"/>
</dbReference>
<dbReference type="InterPro" id="IPR036291">
    <property type="entry name" value="NAD(P)-bd_dom_sf"/>
</dbReference>
<dbReference type="OrthoDB" id="5290708at2"/>
<dbReference type="InterPro" id="IPR020904">
    <property type="entry name" value="Sc_DH/Rdtase_CS"/>
</dbReference>
<evidence type="ECO:0000256" key="1">
    <source>
        <dbReference type="ARBA" id="ARBA00006484"/>
    </source>
</evidence>
<evidence type="ECO:0000313" key="3">
    <source>
        <dbReference type="EMBL" id="KYG65160.1"/>
    </source>
</evidence>
<evidence type="ECO:0000313" key="4">
    <source>
        <dbReference type="Proteomes" id="UP000075799"/>
    </source>
</evidence>
<dbReference type="FunFam" id="3.40.50.720:FF:000084">
    <property type="entry name" value="Short-chain dehydrogenase reductase"/>
    <property type="match status" value="1"/>
</dbReference>
<accession>A0A161PQK1</accession>
<dbReference type="InterPro" id="IPR002347">
    <property type="entry name" value="SDR_fam"/>
</dbReference>
<dbReference type="SUPFAM" id="SSF51735">
    <property type="entry name" value="NAD(P)-binding Rossmann-fold domains"/>
    <property type="match status" value="1"/>
</dbReference>
<proteinExistence type="inferred from homology"/>
<dbReference type="PANTHER" id="PTHR43639:SF1">
    <property type="entry name" value="SHORT-CHAIN DEHYDROGENASE_REDUCTASE FAMILY PROTEIN"/>
    <property type="match status" value="1"/>
</dbReference>
<comment type="caution">
    <text evidence="3">The sequence shown here is derived from an EMBL/GenBank/DDBJ whole genome shotgun (WGS) entry which is preliminary data.</text>
</comment>
<dbReference type="Gene3D" id="3.40.50.720">
    <property type="entry name" value="NAD(P)-binding Rossmann-like Domain"/>
    <property type="match status" value="1"/>
</dbReference>
<dbReference type="GO" id="GO:0016491">
    <property type="term" value="F:oxidoreductase activity"/>
    <property type="evidence" value="ECO:0007669"/>
    <property type="project" value="UniProtKB-KW"/>
</dbReference>
<sequence>MKSLNGKIALVTGGSRGIGKAISLRLASEGAFVIVHYGSNKVEAEQTLKEIQQKGGDGVLVSADFKKSEAVENLFSQIDKVVVRESEVYLDILVNNAGIGMIQDFETTSEMQLDALHAINIKSPFLVAQKACQRMKRGGRIINITSIVTRMASSSVGAYSMTKGAVDVLTLFLAKKLGPQQITVNSVAPGVINTEMNAEALGHPESRKFMESLSALGRVGEPQDIADVVAFVASEEARWISGQRIEASGGSFLGIS</sequence>
<dbReference type="EMBL" id="LUKD01000005">
    <property type="protein sequence ID" value="KYG65160.1"/>
    <property type="molecule type" value="Genomic_DNA"/>
</dbReference>
<dbReference type="Proteomes" id="UP000075799">
    <property type="component" value="Unassembled WGS sequence"/>
</dbReference>
<protein>
    <submittedName>
        <fullName evidence="3">Short-chain dehydrogenase</fullName>
    </submittedName>
</protein>
<evidence type="ECO:0000256" key="2">
    <source>
        <dbReference type="ARBA" id="ARBA00023002"/>
    </source>
</evidence>
<dbReference type="PRINTS" id="PR00081">
    <property type="entry name" value="GDHRDH"/>
</dbReference>
<comment type="similarity">
    <text evidence="1">Belongs to the short-chain dehydrogenases/reductases (SDR) family.</text>
</comment>
<reference evidence="3 4" key="1">
    <citation type="submission" date="2016-03" db="EMBL/GenBank/DDBJ databases">
        <authorList>
            <person name="Ploux O."/>
        </authorList>
    </citation>
    <scope>NUCLEOTIDE SEQUENCE [LARGE SCALE GENOMIC DNA]</scope>
    <source>
        <strain evidence="3 4">EC13</strain>
    </source>
</reference>
<gene>
    <name evidence="3" type="ORF">AZI87_11360</name>
</gene>
<dbReference type="Pfam" id="PF13561">
    <property type="entry name" value="adh_short_C2"/>
    <property type="match status" value="1"/>
</dbReference>